<dbReference type="AlphaFoldDB" id="B4RMJ3"/>
<gene>
    <name evidence="1" type="ordered locus">NGK_1353</name>
</gene>
<protein>
    <submittedName>
        <fullName evidence="1">Uncharacterized protein</fullName>
    </submittedName>
</protein>
<evidence type="ECO:0000313" key="1">
    <source>
        <dbReference type="EMBL" id="ACF30027.1"/>
    </source>
</evidence>
<name>B4RMJ3_NEIG2</name>
<organism evidence="1 2">
    <name type="scientific">Neisseria gonorrhoeae (strain NCCP11945)</name>
    <dbReference type="NCBI Taxonomy" id="521006"/>
    <lineage>
        <taxon>Bacteria</taxon>
        <taxon>Pseudomonadati</taxon>
        <taxon>Pseudomonadota</taxon>
        <taxon>Betaproteobacteria</taxon>
        <taxon>Neisseriales</taxon>
        <taxon>Neisseriaceae</taxon>
        <taxon>Neisseria</taxon>
    </lineage>
</organism>
<reference evidence="1 2" key="1">
    <citation type="journal article" date="2008" name="J. Bacteriol.">
        <title>Complete genome sequence of Neisseria gonorrhoeae NCCP11945.</title>
        <authorList>
            <person name="Chung G.T."/>
            <person name="Yoo J.S."/>
            <person name="Oh H.B."/>
            <person name="Lee Y.S."/>
            <person name="Cha S.H."/>
            <person name="Kim S.J."/>
            <person name="Yoo C.K."/>
        </authorList>
    </citation>
    <scope>NUCLEOTIDE SEQUENCE [LARGE SCALE GENOMIC DNA]</scope>
    <source>
        <strain evidence="1 2">NCCP11945</strain>
    </source>
</reference>
<proteinExistence type="predicted"/>
<accession>B4RMJ3</accession>
<evidence type="ECO:0000313" key="2">
    <source>
        <dbReference type="Proteomes" id="UP000002564"/>
    </source>
</evidence>
<dbReference type="HOGENOM" id="CLU_3101269_0_0_4"/>
<dbReference type="Proteomes" id="UP000002564">
    <property type="component" value="Chromosome"/>
</dbReference>
<dbReference type="KEGG" id="ngk:NGK_1353"/>
<sequence>MSEHNIRCSIENMPHNIRLFEPIASIRAKKVQDWANGIFRRHN</sequence>
<dbReference type="EMBL" id="CP001050">
    <property type="protein sequence ID" value="ACF30027.1"/>
    <property type="molecule type" value="Genomic_DNA"/>
</dbReference>